<dbReference type="PANTHER" id="PTHR43806:SF11">
    <property type="entry name" value="CEREVISIN-RELATED"/>
    <property type="match status" value="1"/>
</dbReference>
<keyword evidence="6" id="KW-1133">Transmembrane helix</keyword>
<evidence type="ECO:0000256" key="3">
    <source>
        <dbReference type="ARBA" id="ARBA00022801"/>
    </source>
</evidence>
<dbReference type="SUPFAM" id="SSF52743">
    <property type="entry name" value="Subtilisin-like"/>
    <property type="match status" value="1"/>
</dbReference>
<dbReference type="GO" id="GO:0005615">
    <property type="term" value="C:extracellular space"/>
    <property type="evidence" value="ECO:0007669"/>
    <property type="project" value="TreeGrafter"/>
</dbReference>
<feature type="domain" description="Peptidase S8/S53" evidence="7">
    <location>
        <begin position="239"/>
        <end position="351"/>
    </location>
</feature>
<evidence type="ECO:0000256" key="2">
    <source>
        <dbReference type="ARBA" id="ARBA00022670"/>
    </source>
</evidence>
<dbReference type="GO" id="GO:0006508">
    <property type="term" value="P:proteolysis"/>
    <property type="evidence" value="ECO:0007669"/>
    <property type="project" value="UniProtKB-KW"/>
</dbReference>
<gene>
    <name evidence="8" type="ORF">BC936DRAFT_139676</name>
</gene>
<dbReference type="AlphaFoldDB" id="A0A433DHJ0"/>
<keyword evidence="3" id="KW-0378">Hydrolase</keyword>
<comment type="caution">
    <text evidence="5">Lacks conserved residue(s) required for the propagation of feature annotation.</text>
</comment>
<dbReference type="InterPro" id="IPR036852">
    <property type="entry name" value="Peptidase_S8/S53_dom_sf"/>
</dbReference>
<dbReference type="GO" id="GO:0004252">
    <property type="term" value="F:serine-type endopeptidase activity"/>
    <property type="evidence" value="ECO:0007669"/>
    <property type="project" value="InterPro"/>
</dbReference>
<keyword evidence="4" id="KW-0720">Serine protease</keyword>
<dbReference type="Pfam" id="PF00082">
    <property type="entry name" value="Peptidase_S8"/>
    <property type="match status" value="1"/>
</dbReference>
<dbReference type="Proteomes" id="UP000268093">
    <property type="component" value="Unassembled WGS sequence"/>
</dbReference>
<keyword evidence="2" id="KW-0645">Protease</keyword>
<evidence type="ECO:0000256" key="4">
    <source>
        <dbReference type="ARBA" id="ARBA00022825"/>
    </source>
</evidence>
<protein>
    <recommendedName>
        <fullName evidence="7">Peptidase S8/S53 domain-containing protein</fullName>
    </recommendedName>
</protein>
<evidence type="ECO:0000313" key="9">
    <source>
        <dbReference type="Proteomes" id="UP000268093"/>
    </source>
</evidence>
<dbReference type="InterPro" id="IPR050131">
    <property type="entry name" value="Peptidase_S8_subtilisin-like"/>
</dbReference>
<dbReference type="EMBL" id="RBNI01001558">
    <property type="protein sequence ID" value="RUP50308.1"/>
    <property type="molecule type" value="Genomic_DNA"/>
</dbReference>
<comment type="similarity">
    <text evidence="1 5">Belongs to the peptidase S8 family.</text>
</comment>
<reference evidence="8 9" key="1">
    <citation type="journal article" date="2018" name="New Phytol.">
        <title>Phylogenomics of Endogonaceae and evolution of mycorrhizas within Mucoromycota.</title>
        <authorList>
            <person name="Chang Y."/>
            <person name="Desiro A."/>
            <person name="Na H."/>
            <person name="Sandor L."/>
            <person name="Lipzen A."/>
            <person name="Clum A."/>
            <person name="Barry K."/>
            <person name="Grigoriev I.V."/>
            <person name="Martin F.M."/>
            <person name="Stajich J.E."/>
            <person name="Smith M.E."/>
            <person name="Bonito G."/>
            <person name="Spatafora J.W."/>
        </authorList>
    </citation>
    <scope>NUCLEOTIDE SEQUENCE [LARGE SCALE GENOMIC DNA]</scope>
    <source>
        <strain evidence="8 9">GMNB39</strain>
    </source>
</reference>
<sequence>MRTNTTTQLRPAFWHGFLLICIVFTLPISFASKHNRTVRRSVPVRHLAVFNRPIPDAILANLTSDVDGNLTRRAFGRRDNDGSISLSGDILHFGNKTHVLLYPLTEAQIAWLAQHEFVDVVEEDRVVKIQDWKKERKKTSDSSNPIRERIIGADQNYTIVTQNTSSWGLSRIDQRTLPLNNTYNYISLAGRDVDVYVIDTRVMLVSINKCNCADIIHPPLASAPLFFSLFGLAADHTKSGIQIGHPDFGGRAKWGVTIQGSNDSDDNGHGTFVAGIIGGALYGVAKQCNLIAVKSLDHEGSGTVTDILYGLQYVIEQHLLRNNTKTVINLSLGTEKSRTLNKAVNAAINAGIHITVKRMALVQFAGLPRDASPVIKNLSLPSSLPGFSAASTLTILLLC</sequence>
<keyword evidence="6" id="KW-0472">Membrane</keyword>
<feature type="transmembrane region" description="Helical" evidence="6">
    <location>
        <begin position="12"/>
        <end position="31"/>
    </location>
</feature>
<accession>A0A433DHJ0</accession>
<keyword evidence="6" id="KW-0812">Transmembrane</keyword>
<evidence type="ECO:0000256" key="1">
    <source>
        <dbReference type="ARBA" id="ARBA00011073"/>
    </source>
</evidence>
<evidence type="ECO:0000313" key="8">
    <source>
        <dbReference type="EMBL" id="RUP50308.1"/>
    </source>
</evidence>
<evidence type="ECO:0000256" key="6">
    <source>
        <dbReference type="SAM" id="Phobius"/>
    </source>
</evidence>
<comment type="caution">
    <text evidence="8">The sequence shown here is derived from an EMBL/GenBank/DDBJ whole genome shotgun (WGS) entry which is preliminary data.</text>
</comment>
<dbReference type="InterPro" id="IPR022398">
    <property type="entry name" value="Peptidase_S8_His-AS"/>
</dbReference>
<dbReference type="PANTHER" id="PTHR43806">
    <property type="entry name" value="PEPTIDASE S8"/>
    <property type="match status" value="1"/>
</dbReference>
<keyword evidence="9" id="KW-1185">Reference proteome</keyword>
<dbReference type="PROSITE" id="PS51892">
    <property type="entry name" value="SUBTILASE"/>
    <property type="match status" value="1"/>
</dbReference>
<dbReference type="PROSITE" id="PS00137">
    <property type="entry name" value="SUBTILASE_HIS"/>
    <property type="match status" value="1"/>
</dbReference>
<proteinExistence type="inferred from homology"/>
<dbReference type="Gene3D" id="3.40.50.200">
    <property type="entry name" value="Peptidase S8/S53 domain"/>
    <property type="match status" value="1"/>
</dbReference>
<organism evidence="8 9">
    <name type="scientific">Jimgerdemannia flammicorona</name>
    <dbReference type="NCBI Taxonomy" id="994334"/>
    <lineage>
        <taxon>Eukaryota</taxon>
        <taxon>Fungi</taxon>
        <taxon>Fungi incertae sedis</taxon>
        <taxon>Mucoromycota</taxon>
        <taxon>Mucoromycotina</taxon>
        <taxon>Endogonomycetes</taxon>
        <taxon>Endogonales</taxon>
        <taxon>Endogonaceae</taxon>
        <taxon>Jimgerdemannia</taxon>
    </lineage>
</organism>
<evidence type="ECO:0000256" key="5">
    <source>
        <dbReference type="PROSITE-ProRule" id="PRU01240"/>
    </source>
</evidence>
<dbReference type="InterPro" id="IPR000209">
    <property type="entry name" value="Peptidase_S8/S53_dom"/>
</dbReference>
<name>A0A433DHJ0_9FUNG</name>
<evidence type="ECO:0000259" key="7">
    <source>
        <dbReference type="Pfam" id="PF00082"/>
    </source>
</evidence>
<dbReference type="OrthoDB" id="206201at2759"/>